<protein>
    <submittedName>
        <fullName evidence="2">RCG50625, isoform CRA_b</fullName>
    </submittedName>
</protein>
<organism evidence="2 3">
    <name type="scientific">Rattus norvegicus</name>
    <name type="common">Rat</name>
    <dbReference type="NCBI Taxonomy" id="10116"/>
    <lineage>
        <taxon>Eukaryota</taxon>
        <taxon>Metazoa</taxon>
        <taxon>Chordata</taxon>
        <taxon>Craniata</taxon>
        <taxon>Vertebrata</taxon>
        <taxon>Euteleostomi</taxon>
        <taxon>Mammalia</taxon>
        <taxon>Eutheria</taxon>
        <taxon>Euarchontoglires</taxon>
        <taxon>Glires</taxon>
        <taxon>Rodentia</taxon>
        <taxon>Myomorpha</taxon>
        <taxon>Muroidea</taxon>
        <taxon>Muridae</taxon>
        <taxon>Murinae</taxon>
        <taxon>Rattus</taxon>
    </lineage>
</organism>
<proteinExistence type="predicted"/>
<name>A6KCN6_RAT</name>
<dbReference type="Proteomes" id="UP000234681">
    <property type="component" value="Chromosome 7"/>
</dbReference>
<gene>
    <name evidence="2" type="ORF">rCG_50625</name>
</gene>
<evidence type="ECO:0000313" key="2">
    <source>
        <dbReference type="EMBL" id="EDL86906.1"/>
    </source>
</evidence>
<dbReference type="EMBL" id="CH474035">
    <property type="protein sequence ID" value="EDL86906.1"/>
    <property type="molecule type" value="Genomic_DNA"/>
</dbReference>
<sequence length="61" mass="6665">MPRDLGAGRGLVFWKRRVCGPSPPACDSSQRGKGCPRMGLGTQDSRQRLLIQQLAARERAA</sequence>
<accession>A6KCN6</accession>
<dbReference type="AlphaFoldDB" id="A6KCN6"/>
<evidence type="ECO:0000313" key="3">
    <source>
        <dbReference type="Proteomes" id="UP000234681"/>
    </source>
</evidence>
<reference evidence="2 3" key="1">
    <citation type="submission" date="2005-09" db="EMBL/GenBank/DDBJ databases">
        <authorList>
            <person name="Mural R.J."/>
            <person name="Li P.W."/>
            <person name="Adams M.D."/>
            <person name="Amanatides P.G."/>
            <person name="Baden-Tillson H."/>
            <person name="Barnstead M."/>
            <person name="Chin S.H."/>
            <person name="Dew I."/>
            <person name="Evans C.A."/>
            <person name="Ferriera S."/>
            <person name="Flanigan M."/>
            <person name="Fosler C."/>
            <person name="Glodek A."/>
            <person name="Gu Z."/>
            <person name="Holt R.A."/>
            <person name="Jennings D."/>
            <person name="Kraft C.L."/>
            <person name="Lu F."/>
            <person name="Nguyen T."/>
            <person name="Nusskern D.R."/>
            <person name="Pfannkoch C.M."/>
            <person name="Sitter C."/>
            <person name="Sutton G.G."/>
            <person name="Venter J.C."/>
            <person name="Wang Z."/>
            <person name="Woodage T."/>
            <person name="Zheng X.H."/>
            <person name="Zhong F."/>
        </authorList>
    </citation>
    <scope>NUCLEOTIDE SEQUENCE [LARGE SCALE GENOMIC DNA]</scope>
    <source>
        <strain>BN</strain>
        <strain evidence="3">Sprague-Dawley</strain>
    </source>
</reference>
<feature type="region of interest" description="Disordered" evidence="1">
    <location>
        <begin position="23"/>
        <end position="43"/>
    </location>
</feature>
<evidence type="ECO:0000256" key="1">
    <source>
        <dbReference type="SAM" id="MobiDB-lite"/>
    </source>
</evidence>